<sequence length="256" mass="28681">MTIREYAYFCKSIGLDAFDIGIILLKNHTPNYIREIRTAISEVGIPLVMVTTYPDFTHPDPQQREREFDFLVHDIALASAVGAKYLRVTAGQAHPKTSEQDGIAWAVMYLKKAAPVSDKYGITLVYEDHSKPGAWDYMDFSNPPAIFLEIARQLRGTSIGINFDTANILVAGEDTTLEVLDQVFDQVKTIHVAETATKGKMDPVAIGTGIVPFETIFSYLKTKHFDGWLCLEEWGNQGTEGVKRAVEFVKETWEKA</sequence>
<organism evidence="2 3">
    <name type="scientific">Parapedobacter pyrenivorans</name>
    <dbReference type="NCBI Taxonomy" id="1305674"/>
    <lineage>
        <taxon>Bacteria</taxon>
        <taxon>Pseudomonadati</taxon>
        <taxon>Bacteroidota</taxon>
        <taxon>Sphingobacteriia</taxon>
        <taxon>Sphingobacteriales</taxon>
        <taxon>Sphingobacteriaceae</taxon>
        <taxon>Parapedobacter</taxon>
    </lineage>
</organism>
<evidence type="ECO:0000313" key="2">
    <source>
        <dbReference type="EMBL" id="GGG92191.1"/>
    </source>
</evidence>
<dbReference type="Pfam" id="PF01261">
    <property type="entry name" value="AP_endonuc_2"/>
    <property type="match status" value="1"/>
</dbReference>
<keyword evidence="3" id="KW-1185">Reference proteome</keyword>
<dbReference type="Gene3D" id="3.20.20.150">
    <property type="entry name" value="Divalent-metal-dependent TIM barrel enzymes"/>
    <property type="match status" value="1"/>
</dbReference>
<proteinExistence type="predicted"/>
<comment type="caution">
    <text evidence="2">The sequence shown here is derived from an EMBL/GenBank/DDBJ whole genome shotgun (WGS) entry which is preliminary data.</text>
</comment>
<accession>A0A917MBK4</accession>
<name>A0A917MBK4_9SPHI</name>
<protein>
    <submittedName>
        <fullName evidence="2">Myo-inositol catabolism protein IolH</fullName>
    </submittedName>
</protein>
<dbReference type="PANTHER" id="PTHR12110">
    <property type="entry name" value="HYDROXYPYRUVATE ISOMERASE"/>
    <property type="match status" value="1"/>
</dbReference>
<dbReference type="InterPro" id="IPR050312">
    <property type="entry name" value="IolE/XylAMocC-like"/>
</dbReference>
<reference evidence="2" key="1">
    <citation type="journal article" date="2014" name="Int. J. Syst. Evol. Microbiol.">
        <title>Complete genome sequence of Corynebacterium casei LMG S-19264T (=DSM 44701T), isolated from a smear-ripened cheese.</title>
        <authorList>
            <consortium name="US DOE Joint Genome Institute (JGI-PGF)"/>
            <person name="Walter F."/>
            <person name="Albersmeier A."/>
            <person name="Kalinowski J."/>
            <person name="Ruckert C."/>
        </authorList>
    </citation>
    <scope>NUCLEOTIDE SEQUENCE</scope>
    <source>
        <strain evidence="2">CGMCC 1.12195</strain>
    </source>
</reference>
<dbReference type="Proteomes" id="UP000660862">
    <property type="component" value="Unassembled WGS sequence"/>
</dbReference>
<reference evidence="2" key="2">
    <citation type="submission" date="2020-09" db="EMBL/GenBank/DDBJ databases">
        <authorList>
            <person name="Sun Q."/>
            <person name="Zhou Y."/>
        </authorList>
    </citation>
    <scope>NUCLEOTIDE SEQUENCE</scope>
    <source>
        <strain evidence="2">CGMCC 1.12195</strain>
    </source>
</reference>
<evidence type="ECO:0000313" key="3">
    <source>
        <dbReference type="Proteomes" id="UP000660862"/>
    </source>
</evidence>
<dbReference type="EMBL" id="BMER01000002">
    <property type="protein sequence ID" value="GGG92191.1"/>
    <property type="molecule type" value="Genomic_DNA"/>
</dbReference>
<evidence type="ECO:0000259" key="1">
    <source>
        <dbReference type="Pfam" id="PF01261"/>
    </source>
</evidence>
<dbReference type="InterPro" id="IPR036237">
    <property type="entry name" value="Xyl_isomerase-like_sf"/>
</dbReference>
<gene>
    <name evidence="2" type="ORF">GCM10007415_28670</name>
</gene>
<dbReference type="SUPFAM" id="SSF51658">
    <property type="entry name" value="Xylose isomerase-like"/>
    <property type="match status" value="1"/>
</dbReference>
<dbReference type="PANTHER" id="PTHR12110:SF41">
    <property type="entry name" value="INOSOSE DEHYDRATASE"/>
    <property type="match status" value="1"/>
</dbReference>
<feature type="domain" description="Xylose isomerase-like TIM barrel" evidence="1">
    <location>
        <begin position="9"/>
        <end position="251"/>
    </location>
</feature>
<dbReference type="AlphaFoldDB" id="A0A917MBK4"/>
<dbReference type="InterPro" id="IPR013022">
    <property type="entry name" value="Xyl_isomerase-like_TIM-brl"/>
</dbReference>